<dbReference type="RefSeq" id="WP_377304703.1">
    <property type="nucleotide sequence ID" value="NZ_JBHSMK010000005.1"/>
</dbReference>
<feature type="transmembrane region" description="Helical" evidence="1">
    <location>
        <begin position="52"/>
        <end position="70"/>
    </location>
</feature>
<protein>
    <submittedName>
        <fullName evidence="2">Uncharacterized protein</fullName>
    </submittedName>
</protein>
<organism evidence="2 3">
    <name type="scientific">Rhodanobacter umsongensis</name>
    <dbReference type="NCBI Taxonomy" id="633153"/>
    <lineage>
        <taxon>Bacteria</taxon>
        <taxon>Pseudomonadati</taxon>
        <taxon>Pseudomonadota</taxon>
        <taxon>Gammaproteobacteria</taxon>
        <taxon>Lysobacterales</taxon>
        <taxon>Rhodanobacteraceae</taxon>
        <taxon>Rhodanobacter</taxon>
    </lineage>
</organism>
<sequence>MNSIGLCMDIAGALSIWKFGLPEQISREGHQFIVIEEKDGAEAAKAKRYDKFARVGISLLVLGFLLQLVSDFI</sequence>
<dbReference type="EMBL" id="JBHSMK010000005">
    <property type="protein sequence ID" value="MFC5436864.1"/>
    <property type="molecule type" value="Genomic_DNA"/>
</dbReference>
<evidence type="ECO:0000313" key="3">
    <source>
        <dbReference type="Proteomes" id="UP001596013"/>
    </source>
</evidence>
<accession>A0ABW0JLH2</accession>
<keyword evidence="1" id="KW-0812">Transmembrane</keyword>
<reference evidence="3" key="1">
    <citation type="journal article" date="2019" name="Int. J. Syst. Evol. Microbiol.">
        <title>The Global Catalogue of Microorganisms (GCM) 10K type strain sequencing project: providing services to taxonomists for standard genome sequencing and annotation.</title>
        <authorList>
            <consortium name="The Broad Institute Genomics Platform"/>
            <consortium name="The Broad Institute Genome Sequencing Center for Infectious Disease"/>
            <person name="Wu L."/>
            <person name="Ma J."/>
        </authorList>
    </citation>
    <scope>NUCLEOTIDE SEQUENCE [LARGE SCALE GENOMIC DNA]</scope>
    <source>
        <strain evidence="3">JCM 17130</strain>
    </source>
</reference>
<proteinExistence type="predicted"/>
<keyword evidence="1" id="KW-1133">Transmembrane helix</keyword>
<keyword evidence="3" id="KW-1185">Reference proteome</keyword>
<dbReference type="Proteomes" id="UP001596013">
    <property type="component" value="Unassembled WGS sequence"/>
</dbReference>
<gene>
    <name evidence="2" type="ORF">ACFPME_09880</name>
</gene>
<evidence type="ECO:0000313" key="2">
    <source>
        <dbReference type="EMBL" id="MFC5436864.1"/>
    </source>
</evidence>
<evidence type="ECO:0000256" key="1">
    <source>
        <dbReference type="SAM" id="Phobius"/>
    </source>
</evidence>
<keyword evidence="1" id="KW-0472">Membrane</keyword>
<comment type="caution">
    <text evidence="2">The sequence shown here is derived from an EMBL/GenBank/DDBJ whole genome shotgun (WGS) entry which is preliminary data.</text>
</comment>
<name>A0ABW0JLH2_9GAMM</name>